<feature type="domain" description="Phage-Barnase-EndoU-ColicinE5/D-RelE like nuclease 2" evidence="3">
    <location>
        <begin position="757"/>
        <end position="876"/>
    </location>
</feature>
<dbReference type="Proteomes" id="UP000012527">
    <property type="component" value="Unassembled WGS sequence"/>
</dbReference>
<proteinExistence type="predicted"/>
<sequence length="1104" mass="127870">MPKEDKETSKVLKELEYWKTQFDKDDIASFYTIKDAQETQIAITANKQELQERKEVIDNALSEARKDIETIQKEVIESNPNFMPTRQIDDFDNEAPYKMEVEFDKLGMQEFQRKIESGEIQLDKPTQKTLENAYSQYNHLLQKRELLEKDLQSFKAFDDNNILKTNSTLIAQTQRVLHQIQDDISFAKEAIKDIESELSTSSKALMPLNTRTETKKEIHAFSNLLVPTPTQTKPSFATNLMKQDTQGLIPYNSTQANNALIPYNTPQDTKLLAYNETKLLEYKETLHALQKLDKSFKDFMSMPFSIIVDSKGNALPLTSQAIKNFIFHNLYKEFMSATKALNKPLAQLDFKPLSNEIKALPYKANANLKAHLRDINAKTNELLDSMQEFKNTTKEIKLLPYNKPSENKANEVDRFSNVLDSKPLQHESFVKQDLRKRVWQEGEHYDDKNPKYFDYKYLDNKEIINVPDFALSDRGKAIKRVVAEEPKQRELIEQINAGQTEKFDEFIAKEREAIQALGYHLGDKEGMQRFIDMANMLKDDKLKWQYLHRIVKDTEDIRYLMEETSPMLEKAYRDVSKKLDSKIEAERAKKKALKEAEKAAEIERIANYDLETAYKEKAHLEKIMQSNRNDYSPYSFSPAHNSEFLDKLDLVEQRIRDLKNQLPNKAPQENKPSKVEALKDFIDNARFQVDYATKAKGTDTALKLIQQMIKDTNNTYEAKFLYRLKNEISSVKEAPKDIHFTDKKGKEHILTKEVQQQWLDTFNLKSLDDSYIPKHSDEILQALGGKEIKLQLGSLKKLVSQGREKYIPQIKEVLDSPEAIMRDDMGEYLFIKHLKNDDYFVNVSFDNGEYLISISNGIKETRNLNNKLKKGGSFIYQSPNFNSISQKLLQTSQYSANKIDSAIIPQSTQEIIKQAKASGKSVKETESKAQQKALNNETAENNANNAWQKEFIEKIKNDETGEILGYYPQGEALIVERKNDKELDLISITKEADGSLFATYLEKSITKEQAQELKSFLENGFKGKEQKLLKFLEKEPVNIGDFKLVFIPTLDKFFNLKPFNDNKFTEFFVQRHFGEAHIPYTSLGKVSQKANDNLYIYHLYRQAF</sequence>
<name>N2BKB6_9HELI</name>
<evidence type="ECO:0000259" key="3">
    <source>
        <dbReference type="Pfam" id="PF18810"/>
    </source>
</evidence>
<dbReference type="RefSeq" id="WP_004089052.1">
    <property type="nucleotide sequence ID" value="NZ_KB822520.1"/>
</dbReference>
<feature type="coiled-coil region" evidence="1">
    <location>
        <begin position="33"/>
        <end position="74"/>
    </location>
</feature>
<dbReference type="EMBL" id="AQFW01000019">
    <property type="protein sequence ID" value="EMZ37264.1"/>
    <property type="molecule type" value="Genomic_DNA"/>
</dbReference>
<evidence type="ECO:0000313" key="5">
    <source>
        <dbReference type="Proteomes" id="UP000012527"/>
    </source>
</evidence>
<dbReference type="HOGENOM" id="CLU_282663_0_0_7"/>
<evidence type="ECO:0000256" key="1">
    <source>
        <dbReference type="SAM" id="Coils"/>
    </source>
</evidence>
<dbReference type="PATRIC" id="fig|1235804.3.peg.2341"/>
<organism evidence="4 5">
    <name type="scientific">Helicobacter bilis WiWa</name>
    <dbReference type="NCBI Taxonomy" id="1235804"/>
    <lineage>
        <taxon>Bacteria</taxon>
        <taxon>Pseudomonadati</taxon>
        <taxon>Campylobacterota</taxon>
        <taxon>Epsilonproteobacteria</taxon>
        <taxon>Campylobacterales</taxon>
        <taxon>Helicobacteraceae</taxon>
        <taxon>Helicobacter</taxon>
    </lineage>
</organism>
<evidence type="ECO:0000256" key="2">
    <source>
        <dbReference type="SAM" id="MobiDB-lite"/>
    </source>
</evidence>
<dbReference type="GeneID" id="60657564"/>
<keyword evidence="1" id="KW-0175">Coiled coil</keyword>
<dbReference type="InterPro" id="IPR041110">
    <property type="entry name" value="PBECR2"/>
</dbReference>
<protein>
    <recommendedName>
        <fullName evidence="3">Phage-Barnase-EndoU-ColicinE5/D-RelE like nuclease 2 domain-containing protein</fullName>
    </recommendedName>
</protein>
<gene>
    <name evidence="4" type="ORF">C826_02126</name>
</gene>
<dbReference type="Pfam" id="PF18810">
    <property type="entry name" value="PBECR2"/>
    <property type="match status" value="1"/>
</dbReference>
<reference evidence="4 5" key="1">
    <citation type="submission" date="2013-02" db="EMBL/GenBank/DDBJ databases">
        <title>The Genome Sequence of Helicobacter bilis WiWa.</title>
        <authorList>
            <consortium name="The Broad Institute Genome Sequencing Platform"/>
            <person name="Ward D."/>
            <person name="Overstreet A.-M.C."/>
            <person name="Ramer-Tait A.E."/>
            <person name="Phillips G.J."/>
            <person name="Wannemuehler M.J."/>
            <person name="Walker B."/>
            <person name="Young S.K."/>
            <person name="Zeng Q."/>
            <person name="Gargeya S."/>
            <person name="Fitzgerald M."/>
            <person name="Haas B."/>
            <person name="Abouelleil A."/>
            <person name="Alvarado L."/>
            <person name="Arachchi H.M."/>
            <person name="Berlin A.M."/>
            <person name="Chapman S.B."/>
            <person name="Dewar J."/>
            <person name="Goldberg J."/>
            <person name="Griggs A."/>
            <person name="Gujja S."/>
            <person name="Hansen M."/>
            <person name="Howarth C."/>
            <person name="Imamovic A."/>
            <person name="Larimer J."/>
            <person name="McCowan C."/>
            <person name="Murphy C."/>
            <person name="Neiman D."/>
            <person name="Pearson M."/>
            <person name="Priest M."/>
            <person name="Roberts A."/>
            <person name="Saif S."/>
            <person name="Shea T."/>
            <person name="Sisk P."/>
            <person name="Sykes S."/>
            <person name="Wortman J."/>
            <person name="Nusbaum C."/>
            <person name="Birren B."/>
        </authorList>
    </citation>
    <scope>NUCLEOTIDE SEQUENCE [LARGE SCALE GENOMIC DNA]</scope>
    <source>
        <strain evidence="4 5">WiWa</strain>
    </source>
</reference>
<accession>N2BKB6</accession>
<feature type="coiled-coil region" evidence="1">
    <location>
        <begin position="576"/>
        <end position="603"/>
    </location>
</feature>
<evidence type="ECO:0000313" key="4">
    <source>
        <dbReference type="EMBL" id="EMZ37264.1"/>
    </source>
</evidence>
<feature type="region of interest" description="Disordered" evidence="2">
    <location>
        <begin position="918"/>
        <end position="940"/>
    </location>
</feature>
<dbReference type="AlphaFoldDB" id="N2BKB6"/>
<comment type="caution">
    <text evidence="4">The sequence shown here is derived from an EMBL/GenBank/DDBJ whole genome shotgun (WGS) entry which is preliminary data.</text>
</comment>